<dbReference type="SUPFAM" id="SSF47473">
    <property type="entry name" value="EF-hand"/>
    <property type="match status" value="1"/>
</dbReference>
<sequence length="82" mass="9524">MEETIEKMWQMYDVDEDGYLNHDQARDLVISTLKDMKIPTDLLSDEAFDAIFEEFDQNGEGIVSKDAIVAFFSTFMDFCHSE</sequence>
<accession>A0A1V9ZAZ1</accession>
<dbReference type="Gene3D" id="1.10.238.10">
    <property type="entry name" value="EF-hand"/>
    <property type="match status" value="1"/>
</dbReference>
<gene>
    <name evidence="2" type="ORF">THRCLA_22173</name>
</gene>
<feature type="domain" description="EF-hand" evidence="1">
    <location>
        <begin position="43"/>
        <end position="78"/>
    </location>
</feature>
<dbReference type="GO" id="GO:0005509">
    <property type="term" value="F:calcium ion binding"/>
    <property type="evidence" value="ECO:0007669"/>
    <property type="project" value="InterPro"/>
</dbReference>
<dbReference type="AlphaFoldDB" id="A0A1V9ZAZ1"/>
<evidence type="ECO:0000313" key="3">
    <source>
        <dbReference type="Proteomes" id="UP000243217"/>
    </source>
</evidence>
<protein>
    <recommendedName>
        <fullName evidence="1">EF-hand domain-containing protein</fullName>
    </recommendedName>
</protein>
<dbReference type="SMART" id="SM00054">
    <property type="entry name" value="EFh"/>
    <property type="match status" value="2"/>
</dbReference>
<name>A0A1V9ZAZ1_9STRA</name>
<evidence type="ECO:0000259" key="1">
    <source>
        <dbReference type="PROSITE" id="PS50222"/>
    </source>
</evidence>
<dbReference type="OrthoDB" id="191686at2759"/>
<dbReference type="InterPro" id="IPR011992">
    <property type="entry name" value="EF-hand-dom_pair"/>
</dbReference>
<dbReference type="InterPro" id="IPR002048">
    <property type="entry name" value="EF_hand_dom"/>
</dbReference>
<dbReference type="EMBL" id="JNBS01002142">
    <property type="protein sequence ID" value="OQR95159.1"/>
    <property type="molecule type" value="Genomic_DNA"/>
</dbReference>
<dbReference type="Pfam" id="PF13499">
    <property type="entry name" value="EF-hand_7"/>
    <property type="match status" value="1"/>
</dbReference>
<proteinExistence type="predicted"/>
<dbReference type="PROSITE" id="PS50222">
    <property type="entry name" value="EF_HAND_2"/>
    <property type="match status" value="2"/>
</dbReference>
<dbReference type="Proteomes" id="UP000243217">
    <property type="component" value="Unassembled WGS sequence"/>
</dbReference>
<feature type="domain" description="EF-hand" evidence="1">
    <location>
        <begin position="1"/>
        <end position="35"/>
    </location>
</feature>
<reference evidence="2 3" key="1">
    <citation type="journal article" date="2014" name="Genome Biol. Evol.">
        <title>The secreted proteins of Achlya hypogyna and Thraustotheca clavata identify the ancestral oomycete secretome and reveal gene acquisitions by horizontal gene transfer.</title>
        <authorList>
            <person name="Misner I."/>
            <person name="Blouin N."/>
            <person name="Leonard G."/>
            <person name="Richards T.A."/>
            <person name="Lane C.E."/>
        </authorList>
    </citation>
    <scope>NUCLEOTIDE SEQUENCE [LARGE SCALE GENOMIC DNA]</scope>
    <source>
        <strain evidence="2 3">ATCC 34112</strain>
    </source>
</reference>
<comment type="caution">
    <text evidence="2">The sequence shown here is derived from an EMBL/GenBank/DDBJ whole genome shotgun (WGS) entry which is preliminary data.</text>
</comment>
<keyword evidence="3" id="KW-1185">Reference proteome</keyword>
<evidence type="ECO:0000313" key="2">
    <source>
        <dbReference type="EMBL" id="OQR95159.1"/>
    </source>
</evidence>
<organism evidence="2 3">
    <name type="scientific">Thraustotheca clavata</name>
    <dbReference type="NCBI Taxonomy" id="74557"/>
    <lineage>
        <taxon>Eukaryota</taxon>
        <taxon>Sar</taxon>
        <taxon>Stramenopiles</taxon>
        <taxon>Oomycota</taxon>
        <taxon>Saprolegniomycetes</taxon>
        <taxon>Saprolegniales</taxon>
        <taxon>Achlyaceae</taxon>
        <taxon>Thraustotheca</taxon>
    </lineage>
</organism>